<dbReference type="RefSeq" id="WP_215610465.1">
    <property type="nucleotide sequence ID" value="NZ_JADOES010000045.1"/>
</dbReference>
<evidence type="ECO:0000259" key="1">
    <source>
        <dbReference type="Pfam" id="PF01408"/>
    </source>
</evidence>
<dbReference type="InterPro" id="IPR052515">
    <property type="entry name" value="Gfo/Idh/MocA_Oxidoreductase"/>
</dbReference>
<dbReference type="Proteomes" id="UP000717364">
    <property type="component" value="Unassembled WGS sequence"/>
</dbReference>
<dbReference type="AlphaFoldDB" id="A0A947DJP7"/>
<evidence type="ECO:0000313" key="3">
    <source>
        <dbReference type="EMBL" id="MBT9317399.1"/>
    </source>
</evidence>
<proteinExistence type="predicted"/>
<feature type="domain" description="Gfo/Idh/MocA-like oxidoreductase N-terminal" evidence="1">
    <location>
        <begin position="7"/>
        <end position="122"/>
    </location>
</feature>
<name>A0A947DJP7_9CYAN</name>
<evidence type="ECO:0000259" key="2">
    <source>
        <dbReference type="Pfam" id="PF22725"/>
    </source>
</evidence>
<dbReference type="Pfam" id="PF01408">
    <property type="entry name" value="GFO_IDH_MocA"/>
    <property type="match status" value="1"/>
</dbReference>
<dbReference type="GO" id="GO:0000166">
    <property type="term" value="F:nucleotide binding"/>
    <property type="evidence" value="ECO:0007669"/>
    <property type="project" value="InterPro"/>
</dbReference>
<keyword evidence="4" id="KW-1185">Reference proteome</keyword>
<dbReference type="Gene3D" id="3.30.360.10">
    <property type="entry name" value="Dihydrodipicolinate Reductase, domain 2"/>
    <property type="match status" value="1"/>
</dbReference>
<dbReference type="SUPFAM" id="SSF51735">
    <property type="entry name" value="NAD(P)-binding Rossmann-fold domains"/>
    <property type="match status" value="1"/>
</dbReference>
<reference evidence="3" key="1">
    <citation type="submission" date="2020-11" db="EMBL/GenBank/DDBJ databases">
        <authorList>
            <person name="Konstantinou D."/>
            <person name="Gkelis S."/>
            <person name="Popin R."/>
            <person name="Fewer D."/>
            <person name="Sivonen K."/>
        </authorList>
    </citation>
    <scope>NUCLEOTIDE SEQUENCE</scope>
    <source>
        <strain evidence="3">TAU-MAC 1115</strain>
    </source>
</reference>
<dbReference type="EMBL" id="JADOES010000045">
    <property type="protein sequence ID" value="MBT9317399.1"/>
    <property type="molecule type" value="Genomic_DNA"/>
</dbReference>
<dbReference type="InterPro" id="IPR000683">
    <property type="entry name" value="Gfo/Idh/MocA-like_OxRdtase_N"/>
</dbReference>
<accession>A0A947DJP7</accession>
<comment type="caution">
    <text evidence="3">The sequence shown here is derived from an EMBL/GenBank/DDBJ whole genome shotgun (WGS) entry which is preliminary data.</text>
</comment>
<dbReference type="PANTHER" id="PTHR43249">
    <property type="entry name" value="UDP-N-ACETYL-2-AMINO-2-DEOXY-D-GLUCURONATE OXIDASE"/>
    <property type="match status" value="1"/>
</dbReference>
<reference evidence="3" key="2">
    <citation type="journal article" date="2021" name="Mar. Drugs">
        <title>Genome Reduction and Secondary Metabolism of the Marine Sponge-Associated Cyanobacterium Leptothoe.</title>
        <authorList>
            <person name="Konstantinou D."/>
            <person name="Popin R.V."/>
            <person name="Fewer D.P."/>
            <person name="Sivonen K."/>
            <person name="Gkelis S."/>
        </authorList>
    </citation>
    <scope>NUCLEOTIDE SEQUENCE</scope>
    <source>
        <strain evidence="3">TAU-MAC 1115</strain>
    </source>
</reference>
<dbReference type="SUPFAM" id="SSF55347">
    <property type="entry name" value="Glyceraldehyde-3-phosphate dehydrogenase-like, C-terminal domain"/>
    <property type="match status" value="1"/>
</dbReference>
<gene>
    <name evidence="3" type="ORF">IXB50_18410</name>
</gene>
<evidence type="ECO:0000313" key="4">
    <source>
        <dbReference type="Proteomes" id="UP000717364"/>
    </source>
</evidence>
<sequence length="354" mass="38453">MTIQPVKFGLIGAGAIAQTHAQSFEHVEIATLVGVADIRPEAAQAMAESAGCASYTSYEAMAEAQELDAVIICTPPITHPEIVLYFLNRGVNVLCEKPLSIDLENAQKMYAAAQQNNVLLTMASKFRYVDDMVKAKSLLQSGILGDIVLCENAFTARVDMGNRWNANPAVSGGGVLIDNGTHSVDIMRYFLGPLTEVQAVEGKRIQGLSVEDTARIFVKSAQGVMGNIDLSWSINKELDYFLRIYGSHGTVSIGWKESKYRQSSSRDWVIFGSGYNKLESFKNQLTNVARAIRGEEELRIKAEDAIASVEVINAAYESLNQSRWTSVSTLSETLALYAHGDTSGNGKQLATGIA</sequence>
<dbReference type="PANTHER" id="PTHR43249:SF1">
    <property type="entry name" value="D-GLUCOSIDE 3-DEHYDROGENASE"/>
    <property type="match status" value="1"/>
</dbReference>
<protein>
    <submittedName>
        <fullName evidence="3">Gfo/Idh/MocA family oxidoreductase</fullName>
    </submittedName>
</protein>
<feature type="domain" description="GFO/IDH/MocA-like oxidoreductase" evidence="2">
    <location>
        <begin position="133"/>
        <end position="251"/>
    </location>
</feature>
<dbReference type="InterPro" id="IPR036291">
    <property type="entry name" value="NAD(P)-bd_dom_sf"/>
</dbReference>
<organism evidence="3 4">
    <name type="scientific">Leptothoe spongobia TAU-MAC 1115</name>
    <dbReference type="NCBI Taxonomy" id="1967444"/>
    <lineage>
        <taxon>Bacteria</taxon>
        <taxon>Bacillati</taxon>
        <taxon>Cyanobacteriota</taxon>
        <taxon>Cyanophyceae</taxon>
        <taxon>Nodosilineales</taxon>
        <taxon>Cymatolegaceae</taxon>
        <taxon>Leptothoe</taxon>
        <taxon>Leptothoe spongobia</taxon>
    </lineage>
</organism>
<dbReference type="Gene3D" id="3.40.50.720">
    <property type="entry name" value="NAD(P)-binding Rossmann-like Domain"/>
    <property type="match status" value="1"/>
</dbReference>
<dbReference type="Pfam" id="PF22725">
    <property type="entry name" value="GFO_IDH_MocA_C3"/>
    <property type="match status" value="1"/>
</dbReference>
<dbReference type="InterPro" id="IPR055170">
    <property type="entry name" value="GFO_IDH_MocA-like_dom"/>
</dbReference>